<evidence type="ECO:0000256" key="2">
    <source>
        <dbReference type="SAM" id="Phobius"/>
    </source>
</evidence>
<keyword evidence="4" id="KW-1185">Reference proteome</keyword>
<feature type="compositionally biased region" description="Low complexity" evidence="1">
    <location>
        <begin position="169"/>
        <end position="183"/>
    </location>
</feature>
<name>A0A9W8EG45_9FUNG</name>
<feature type="region of interest" description="Disordered" evidence="1">
    <location>
        <begin position="117"/>
        <end position="248"/>
    </location>
</feature>
<feature type="compositionally biased region" description="Polar residues" evidence="1">
    <location>
        <begin position="527"/>
        <end position="544"/>
    </location>
</feature>
<gene>
    <name evidence="3" type="ORF">H4R34_000194</name>
</gene>
<feature type="compositionally biased region" description="Gly residues" evidence="1">
    <location>
        <begin position="434"/>
        <end position="444"/>
    </location>
</feature>
<keyword evidence="2" id="KW-0812">Transmembrane</keyword>
<feature type="region of interest" description="Disordered" evidence="1">
    <location>
        <begin position="426"/>
        <end position="454"/>
    </location>
</feature>
<dbReference type="AlphaFoldDB" id="A0A9W8EG45"/>
<evidence type="ECO:0000256" key="1">
    <source>
        <dbReference type="SAM" id="MobiDB-lite"/>
    </source>
</evidence>
<keyword evidence="2" id="KW-1133">Transmembrane helix</keyword>
<feature type="compositionally biased region" description="Low complexity" evidence="1">
    <location>
        <begin position="141"/>
        <end position="155"/>
    </location>
</feature>
<feature type="region of interest" description="Disordered" evidence="1">
    <location>
        <begin position="467"/>
        <end position="550"/>
    </location>
</feature>
<feature type="transmembrane region" description="Helical" evidence="2">
    <location>
        <begin position="370"/>
        <end position="394"/>
    </location>
</feature>
<reference evidence="3" key="1">
    <citation type="submission" date="2022-07" db="EMBL/GenBank/DDBJ databases">
        <title>Phylogenomic reconstructions and comparative analyses of Kickxellomycotina fungi.</title>
        <authorList>
            <person name="Reynolds N.K."/>
            <person name="Stajich J.E."/>
            <person name="Barry K."/>
            <person name="Grigoriev I.V."/>
            <person name="Crous P."/>
            <person name="Smith M.E."/>
        </authorList>
    </citation>
    <scope>NUCLEOTIDE SEQUENCE</scope>
    <source>
        <strain evidence="3">RSA 567</strain>
    </source>
</reference>
<proteinExistence type="predicted"/>
<keyword evidence="2" id="KW-0472">Membrane</keyword>
<sequence length="550" mass="59569">MWIKPTLISPVALNHSRTWQTVETTEHFYIQRRRSASDPEVRDPSAALPPYSHRLVTRGFPHYKVARGRSLAHARQHVALVVHEVLPHLPANSSSSAVAQHLRRHWATLADQAPRTLTSAATWPSRSSDSSSRHPLAGPRSQSQSLTSESSLPMSDQLPPKSTLAGPHSPENSTCSSETSSGSDYFSQPRRPFAPNTTAPVGPTGSPGPSWLALANSIPTPTLSSLRLGRPKAPRPTASSTRVSPDLRPTAALEANGATRIPGLFSFAQSCTDRLTGTAPEEHGMPPPPADGAVATDWSSMAYVWDLVALITYPEDPDDLDDHHGGPESRGDRTARKKSAQLNCYQTLKLRAQIAQRRRILLFLSLYNLVLRYCSFDLFLVLCFAANVCMLLLLKNSRKINVALAKRSVKKRIHWARTWVGGMLPWKRPRPPGNGTGTGTGGEPRPGSDDELGNPCAVSVACQAPGSLRPNAHSTPKQLSDLWVGEQSTQSDVPKHTYKSPEPGQLKPSLATSSRVSLGGGPLATRPHSSSNLGMMPFQRTQTPEPAVMG</sequence>
<evidence type="ECO:0000313" key="3">
    <source>
        <dbReference type="EMBL" id="KAJ1985117.1"/>
    </source>
</evidence>
<protein>
    <submittedName>
        <fullName evidence="3">Uncharacterized protein</fullName>
    </submittedName>
</protein>
<dbReference type="EMBL" id="JANBQB010000004">
    <property type="protein sequence ID" value="KAJ1985117.1"/>
    <property type="molecule type" value="Genomic_DNA"/>
</dbReference>
<feature type="region of interest" description="Disordered" evidence="1">
    <location>
        <begin position="318"/>
        <end position="338"/>
    </location>
</feature>
<dbReference type="Proteomes" id="UP001151582">
    <property type="component" value="Unassembled WGS sequence"/>
</dbReference>
<accession>A0A9W8EG45</accession>
<organism evidence="3 4">
    <name type="scientific">Dimargaris verticillata</name>
    <dbReference type="NCBI Taxonomy" id="2761393"/>
    <lineage>
        <taxon>Eukaryota</taxon>
        <taxon>Fungi</taxon>
        <taxon>Fungi incertae sedis</taxon>
        <taxon>Zoopagomycota</taxon>
        <taxon>Kickxellomycotina</taxon>
        <taxon>Dimargaritomycetes</taxon>
        <taxon>Dimargaritales</taxon>
        <taxon>Dimargaritaceae</taxon>
        <taxon>Dimargaris</taxon>
    </lineage>
</organism>
<dbReference type="OrthoDB" id="5596972at2759"/>
<comment type="caution">
    <text evidence="3">The sequence shown here is derived from an EMBL/GenBank/DDBJ whole genome shotgun (WGS) entry which is preliminary data.</text>
</comment>
<feature type="compositionally biased region" description="Basic and acidic residues" evidence="1">
    <location>
        <begin position="321"/>
        <end position="334"/>
    </location>
</feature>
<evidence type="ECO:0000313" key="4">
    <source>
        <dbReference type="Proteomes" id="UP001151582"/>
    </source>
</evidence>